<evidence type="ECO:0000313" key="1">
    <source>
        <dbReference type="EMBL" id="GME29039.1"/>
    </source>
</evidence>
<keyword evidence="2" id="KW-1185">Reference proteome</keyword>
<accession>A0ACB5S8A5</accession>
<proteinExistence type="predicted"/>
<name>A0ACB5S8A5_9PEZI</name>
<sequence length="237" mass="24966">MRPSTSSSTSSSSSLLLTSPPPPPKPQPTYTRTGIGGAGNWHKTSSIPPVTPTAAADRPPSPLLVVAPRTCCKTGIGGAGNVHAVSRGDELGLAAELARSRAVVDMRVDARAAFHVGIGGAGNFRCREGRGGLRARRSAGVLGGRVEEGEEEIVAAGRRGEWEGGDEVEEVGGCAYYSNEPLPYGALDVLRRRLEQTFSRGRGVLAAPGEKGPAVRVGGVDGQERRFLRSHRSMWRF</sequence>
<comment type="caution">
    <text evidence="1">The sequence shown here is derived from an EMBL/GenBank/DDBJ whole genome shotgun (WGS) entry which is preliminary data.</text>
</comment>
<gene>
    <name evidence="1" type="primary">g4295</name>
    <name evidence="1" type="ORF">NpPPO83_00004295</name>
</gene>
<reference evidence="1" key="1">
    <citation type="submission" date="2024-09" db="EMBL/GenBank/DDBJ databases">
        <title>Draft Genome Sequences of Neofusicoccum parvum.</title>
        <authorList>
            <person name="Ashida A."/>
            <person name="Camagna M."/>
            <person name="Tanaka A."/>
            <person name="Takemoto D."/>
        </authorList>
    </citation>
    <scope>NUCLEOTIDE SEQUENCE</scope>
    <source>
        <strain evidence="1">PPO83</strain>
    </source>
</reference>
<evidence type="ECO:0000313" key="2">
    <source>
        <dbReference type="Proteomes" id="UP001165186"/>
    </source>
</evidence>
<organism evidence="1 2">
    <name type="scientific">Neofusicoccum parvum</name>
    <dbReference type="NCBI Taxonomy" id="310453"/>
    <lineage>
        <taxon>Eukaryota</taxon>
        <taxon>Fungi</taxon>
        <taxon>Dikarya</taxon>
        <taxon>Ascomycota</taxon>
        <taxon>Pezizomycotina</taxon>
        <taxon>Dothideomycetes</taxon>
        <taxon>Dothideomycetes incertae sedis</taxon>
        <taxon>Botryosphaeriales</taxon>
        <taxon>Botryosphaeriaceae</taxon>
        <taxon>Neofusicoccum</taxon>
    </lineage>
</organism>
<dbReference type="Proteomes" id="UP001165186">
    <property type="component" value="Unassembled WGS sequence"/>
</dbReference>
<protein>
    <submittedName>
        <fullName evidence="1">Uncharacterized protein</fullName>
    </submittedName>
</protein>
<dbReference type="EMBL" id="BSXG01000055">
    <property type="protein sequence ID" value="GME29039.1"/>
    <property type="molecule type" value="Genomic_DNA"/>
</dbReference>